<keyword evidence="10" id="KW-0539">Nucleus</keyword>
<dbReference type="Gene3D" id="3.30.160.60">
    <property type="entry name" value="Classic Zinc Finger"/>
    <property type="match status" value="5"/>
</dbReference>
<keyword evidence="3" id="KW-0479">Metal-binding</keyword>
<dbReference type="FunFam" id="3.30.160.60:FF:001159">
    <property type="entry name" value="Protein glass"/>
    <property type="match status" value="1"/>
</dbReference>
<evidence type="ECO:0000256" key="4">
    <source>
        <dbReference type="ARBA" id="ARBA00022737"/>
    </source>
</evidence>
<comment type="function">
    <text evidence="12">Transcription factor required for gene expression specific to photoreceptor cells.</text>
</comment>
<comment type="caution">
    <text evidence="16">The sequence shown here is derived from an EMBL/GenBank/DDBJ whole genome shotgun (WGS) entry which is preliminary data.</text>
</comment>
<sequence length="395" mass="43878">MDASYVPNNPQFGLQLECNWNSAPSAGAQQSSSCTDDLSSCWSEDMGSFSLPLDLEPLPSLFPFSPCNTTSNYKTEPLQNQNSQYKQPTSDMADVLLSLKHAVVHPGQSPSDKYDQQHLYHPQVLLSPGGYSGSLCDQGFAQQAPMFPSMSVNVSMNMTMHGYHPTSGYPTNEISCPQVQWNAAPQGASPATYQTQGLLSPSYGGTTYSFTADFRPPQEAPVLTSYKSVPMSFSSPRRRHSVNLIEDDNQKPNVCRICGKSYARPSTLKTHLRTHSGEKPYRCIDCNKSFSQAANLTAHVRTHSGEKPFRCPVCDRRFSQSSSVTTHMRTHSGERPYRCRLCKKAFSDSSTLTKHLRIHSGEKPYECKLCLLRFSQSGNLNRHMRVHGATNMMPP</sequence>
<dbReference type="GO" id="GO:0007601">
    <property type="term" value="P:visual perception"/>
    <property type="evidence" value="ECO:0007669"/>
    <property type="project" value="UniProtKB-KW"/>
</dbReference>
<feature type="domain" description="C2H2-type" evidence="15">
    <location>
        <begin position="253"/>
        <end position="280"/>
    </location>
</feature>
<feature type="domain" description="C2H2-type" evidence="15">
    <location>
        <begin position="337"/>
        <end position="364"/>
    </location>
</feature>
<keyword evidence="2" id="KW-0716">Sensory transduction</keyword>
<dbReference type="AlphaFoldDB" id="A0AA38HUA1"/>
<dbReference type="InterPro" id="IPR013087">
    <property type="entry name" value="Znf_C2H2_type"/>
</dbReference>
<dbReference type="Pfam" id="PF00096">
    <property type="entry name" value="zf-C2H2"/>
    <property type="match status" value="5"/>
</dbReference>
<evidence type="ECO:0000256" key="7">
    <source>
        <dbReference type="ARBA" id="ARBA00023015"/>
    </source>
</evidence>
<evidence type="ECO:0000256" key="9">
    <source>
        <dbReference type="ARBA" id="ARBA00023163"/>
    </source>
</evidence>
<keyword evidence="7" id="KW-0805">Transcription regulation</keyword>
<feature type="domain" description="C2H2-type" evidence="15">
    <location>
        <begin position="281"/>
        <end position="308"/>
    </location>
</feature>
<dbReference type="PANTHER" id="PTHR23235:SF120">
    <property type="entry name" value="KRUPPEL-LIKE FACTOR 15"/>
    <property type="match status" value="1"/>
</dbReference>
<reference evidence="16" key="1">
    <citation type="journal article" date="2023" name="G3 (Bethesda)">
        <title>Whole genome assemblies of Zophobas morio and Tenebrio molitor.</title>
        <authorList>
            <person name="Kaur S."/>
            <person name="Stinson S.A."/>
            <person name="diCenzo G.C."/>
        </authorList>
    </citation>
    <scope>NUCLEOTIDE SEQUENCE</scope>
    <source>
        <strain evidence="16">QUZm001</strain>
    </source>
</reference>
<dbReference type="PROSITE" id="PS50157">
    <property type="entry name" value="ZINC_FINGER_C2H2_2"/>
    <property type="match status" value="5"/>
</dbReference>
<proteinExistence type="predicted"/>
<comment type="subcellular location">
    <subcellularLocation>
        <location evidence="1">Nucleus</location>
    </subcellularLocation>
</comment>
<dbReference type="PANTHER" id="PTHR23235">
    <property type="entry name" value="KRUEPPEL-LIKE TRANSCRIPTION FACTOR"/>
    <property type="match status" value="1"/>
</dbReference>
<dbReference type="FunFam" id="3.30.160.60:FF:000875">
    <property type="entry name" value="zinc finger protein 236 isoform X7"/>
    <property type="match status" value="1"/>
</dbReference>
<gene>
    <name evidence="16" type="ORF">Zmor_025518</name>
</gene>
<keyword evidence="5 14" id="KW-0863">Zinc-finger</keyword>
<evidence type="ECO:0000259" key="15">
    <source>
        <dbReference type="PROSITE" id="PS50157"/>
    </source>
</evidence>
<evidence type="ECO:0000256" key="8">
    <source>
        <dbReference type="ARBA" id="ARBA00023125"/>
    </source>
</evidence>
<dbReference type="GO" id="GO:0005634">
    <property type="term" value="C:nucleus"/>
    <property type="evidence" value="ECO:0007669"/>
    <property type="project" value="UniProtKB-SubCell"/>
</dbReference>
<evidence type="ECO:0000256" key="1">
    <source>
        <dbReference type="ARBA" id="ARBA00004123"/>
    </source>
</evidence>
<dbReference type="Proteomes" id="UP001168821">
    <property type="component" value="Unassembled WGS sequence"/>
</dbReference>
<feature type="domain" description="C2H2-type" evidence="15">
    <location>
        <begin position="365"/>
        <end position="392"/>
    </location>
</feature>
<dbReference type="FunFam" id="3.30.160.60:FF:000310">
    <property type="entry name" value="GLIS family zinc finger 2"/>
    <property type="match status" value="1"/>
</dbReference>
<protein>
    <recommendedName>
        <fullName evidence="13">Protein glass</fullName>
    </recommendedName>
</protein>
<dbReference type="GO" id="GO:0000978">
    <property type="term" value="F:RNA polymerase II cis-regulatory region sequence-specific DNA binding"/>
    <property type="evidence" value="ECO:0007669"/>
    <property type="project" value="TreeGrafter"/>
</dbReference>
<dbReference type="FunFam" id="3.30.160.60:FF:002343">
    <property type="entry name" value="Zinc finger protein 33A"/>
    <property type="match status" value="1"/>
</dbReference>
<feature type="domain" description="C2H2-type" evidence="15">
    <location>
        <begin position="309"/>
        <end position="336"/>
    </location>
</feature>
<keyword evidence="4" id="KW-0677">Repeat</keyword>
<dbReference type="PROSITE" id="PS00028">
    <property type="entry name" value="ZINC_FINGER_C2H2_1"/>
    <property type="match status" value="5"/>
</dbReference>
<organism evidence="16 17">
    <name type="scientific">Zophobas morio</name>
    <dbReference type="NCBI Taxonomy" id="2755281"/>
    <lineage>
        <taxon>Eukaryota</taxon>
        <taxon>Metazoa</taxon>
        <taxon>Ecdysozoa</taxon>
        <taxon>Arthropoda</taxon>
        <taxon>Hexapoda</taxon>
        <taxon>Insecta</taxon>
        <taxon>Pterygota</taxon>
        <taxon>Neoptera</taxon>
        <taxon>Endopterygota</taxon>
        <taxon>Coleoptera</taxon>
        <taxon>Polyphaga</taxon>
        <taxon>Cucujiformia</taxon>
        <taxon>Tenebrionidae</taxon>
        <taxon>Zophobas</taxon>
    </lineage>
</organism>
<evidence type="ECO:0000256" key="2">
    <source>
        <dbReference type="ARBA" id="ARBA00022606"/>
    </source>
</evidence>
<keyword evidence="8" id="KW-0238">DNA-binding</keyword>
<evidence type="ECO:0000313" key="17">
    <source>
        <dbReference type="Proteomes" id="UP001168821"/>
    </source>
</evidence>
<dbReference type="SMART" id="SM00355">
    <property type="entry name" value="ZnF_C2H2"/>
    <property type="match status" value="5"/>
</dbReference>
<keyword evidence="6" id="KW-0862">Zinc</keyword>
<keyword evidence="9" id="KW-0804">Transcription</keyword>
<dbReference type="FunFam" id="3.30.160.60:FF:000060">
    <property type="entry name" value="zinc finger protein 436"/>
    <property type="match status" value="1"/>
</dbReference>
<dbReference type="SUPFAM" id="SSF57667">
    <property type="entry name" value="beta-beta-alpha zinc fingers"/>
    <property type="match status" value="3"/>
</dbReference>
<evidence type="ECO:0000256" key="14">
    <source>
        <dbReference type="PROSITE-ProRule" id="PRU00042"/>
    </source>
</evidence>
<keyword evidence="17" id="KW-1185">Reference proteome</keyword>
<keyword evidence="11" id="KW-0844">Vision</keyword>
<dbReference type="GO" id="GO:0008270">
    <property type="term" value="F:zinc ion binding"/>
    <property type="evidence" value="ECO:0007669"/>
    <property type="project" value="UniProtKB-KW"/>
</dbReference>
<dbReference type="EMBL" id="JALNTZ010000008">
    <property type="protein sequence ID" value="KAJ3642762.1"/>
    <property type="molecule type" value="Genomic_DNA"/>
</dbReference>
<evidence type="ECO:0000256" key="5">
    <source>
        <dbReference type="ARBA" id="ARBA00022771"/>
    </source>
</evidence>
<evidence type="ECO:0000256" key="10">
    <source>
        <dbReference type="ARBA" id="ARBA00023242"/>
    </source>
</evidence>
<evidence type="ECO:0000256" key="6">
    <source>
        <dbReference type="ARBA" id="ARBA00022833"/>
    </source>
</evidence>
<dbReference type="InterPro" id="IPR036236">
    <property type="entry name" value="Znf_C2H2_sf"/>
</dbReference>
<evidence type="ECO:0000256" key="12">
    <source>
        <dbReference type="ARBA" id="ARBA00058744"/>
    </source>
</evidence>
<evidence type="ECO:0000256" key="3">
    <source>
        <dbReference type="ARBA" id="ARBA00022723"/>
    </source>
</evidence>
<evidence type="ECO:0000256" key="11">
    <source>
        <dbReference type="ARBA" id="ARBA00023305"/>
    </source>
</evidence>
<name>A0AA38HUA1_9CUCU</name>
<accession>A0AA38HUA1</accession>
<evidence type="ECO:0000313" key="16">
    <source>
        <dbReference type="EMBL" id="KAJ3642762.1"/>
    </source>
</evidence>
<evidence type="ECO:0000256" key="13">
    <source>
        <dbReference type="ARBA" id="ARBA00067600"/>
    </source>
</evidence>
<dbReference type="GO" id="GO:0000981">
    <property type="term" value="F:DNA-binding transcription factor activity, RNA polymerase II-specific"/>
    <property type="evidence" value="ECO:0007669"/>
    <property type="project" value="TreeGrafter"/>
</dbReference>